<dbReference type="EC" id="2.5.1.6" evidence="1"/>
<dbReference type="PANTHER" id="PTHR36697:SF1">
    <property type="entry name" value="S-ADENOSYLMETHIONINE SYNTHASE"/>
    <property type="match status" value="1"/>
</dbReference>
<accession>A0A833E033</accession>
<sequence length="234" mass="26050">LSETERIVLETEKLLNSPQFKKEWPAVGEDIKVMGLRKGDEIDLTIAAAIVDSEVANPKEYLETKQGIYNAVKELIEQHTDRKVNIFVNTADDPEKDIYYITVTGTSAEAGDDGSVGRGNRVNGLITPNRHMSMEAAAGKNPVSHVGKIYNLLAMLIANDIAEQIRGIQEVYVRILSQIGKPIDEPLIASIQVIPKPGYKVENFERDAFEIADEWLANVTKIQKMILEDKLSVF</sequence>
<dbReference type="EMBL" id="DQUG01000101">
    <property type="protein sequence ID" value="HIP75009.1"/>
    <property type="molecule type" value="Genomic_DNA"/>
</dbReference>
<feature type="non-terminal residue" evidence="1">
    <location>
        <position position="1"/>
    </location>
</feature>
<keyword evidence="1" id="KW-0808">Transferase</keyword>
<name>A0A833E033_9EURY</name>
<dbReference type="InterPro" id="IPR027790">
    <property type="entry name" value="AdoMet_synthase_2_family"/>
</dbReference>
<dbReference type="AlphaFoldDB" id="A0A833E033"/>
<evidence type="ECO:0000313" key="1">
    <source>
        <dbReference type="EMBL" id="HIP75009.1"/>
    </source>
</evidence>
<reference evidence="1" key="1">
    <citation type="journal article" date="2020" name="ISME J.">
        <title>Gammaproteobacteria mediating utilization of methyl-, sulfur- and petroleum organic compounds in deep ocean hydrothermal plumes.</title>
        <authorList>
            <person name="Zhou Z."/>
            <person name="Liu Y."/>
            <person name="Pan J."/>
            <person name="Cron B.R."/>
            <person name="Toner B.M."/>
            <person name="Anantharaman K."/>
            <person name="Breier J.A."/>
            <person name="Dick G.J."/>
            <person name="Li M."/>
        </authorList>
    </citation>
    <scope>NUCLEOTIDE SEQUENCE</scope>
    <source>
        <strain evidence="1">SZUA-1451</strain>
    </source>
</reference>
<dbReference type="PANTHER" id="PTHR36697">
    <property type="entry name" value="S-ADENOSYLMETHIONINE SYNTHASE"/>
    <property type="match status" value="1"/>
</dbReference>
<dbReference type="InterPro" id="IPR042544">
    <property type="entry name" value="AdoMet_synthase_3"/>
</dbReference>
<gene>
    <name evidence="1" type="ORF">EYH13_02430</name>
</gene>
<dbReference type="Proteomes" id="UP000649326">
    <property type="component" value="Unassembled WGS sequence"/>
</dbReference>
<proteinExistence type="predicted"/>
<comment type="caution">
    <text evidence="1">The sequence shown here is derived from an EMBL/GenBank/DDBJ whole genome shotgun (WGS) entry which is preliminary data.</text>
</comment>
<dbReference type="GO" id="GO:0004478">
    <property type="term" value="F:methionine adenosyltransferase activity"/>
    <property type="evidence" value="ECO:0007669"/>
    <property type="project" value="UniProtKB-EC"/>
</dbReference>
<evidence type="ECO:0000313" key="2">
    <source>
        <dbReference type="Proteomes" id="UP000649326"/>
    </source>
</evidence>
<organism evidence="1 2">
    <name type="scientific">Thermococcus paralvinellae</name>
    <dbReference type="NCBI Taxonomy" id="582419"/>
    <lineage>
        <taxon>Archaea</taxon>
        <taxon>Methanobacteriati</taxon>
        <taxon>Methanobacteriota</taxon>
        <taxon>Thermococci</taxon>
        <taxon>Thermococcales</taxon>
        <taxon>Thermococcaceae</taxon>
        <taxon>Thermococcus</taxon>
    </lineage>
</organism>
<protein>
    <submittedName>
        <fullName evidence="1">Methionine adenosyltransferase</fullName>
        <ecNumber evidence="1">2.5.1.6</ecNumber>
    </submittedName>
</protein>
<dbReference type="Pfam" id="PF01941">
    <property type="entry name" value="AdoMet_Synthase"/>
    <property type="match status" value="1"/>
</dbReference>
<dbReference type="Gene3D" id="3.30.300.280">
    <property type="entry name" value="S-adenosylmethionine synthetase, C-terminal domain"/>
    <property type="match status" value="1"/>
</dbReference>